<dbReference type="RefSeq" id="WP_092663859.1">
    <property type="nucleotide sequence ID" value="NZ_FOCX01000034.1"/>
</dbReference>
<accession>A0A1H8V761</accession>
<dbReference type="EMBL" id="FOCX01000034">
    <property type="protein sequence ID" value="SEP11127.1"/>
    <property type="molecule type" value="Genomic_DNA"/>
</dbReference>
<dbReference type="OrthoDB" id="342413at2157"/>
<proteinExistence type="predicted"/>
<organism evidence="1 2">
    <name type="scientific">Halorientalis persicus</name>
    <dbReference type="NCBI Taxonomy" id="1367881"/>
    <lineage>
        <taxon>Archaea</taxon>
        <taxon>Methanobacteriati</taxon>
        <taxon>Methanobacteriota</taxon>
        <taxon>Stenosarchaea group</taxon>
        <taxon>Halobacteria</taxon>
        <taxon>Halobacteriales</taxon>
        <taxon>Haloarculaceae</taxon>
        <taxon>Halorientalis</taxon>
    </lineage>
</organism>
<evidence type="ECO:0000313" key="2">
    <source>
        <dbReference type="Proteomes" id="UP000198775"/>
    </source>
</evidence>
<name>A0A1H8V761_9EURY</name>
<dbReference type="AlphaFoldDB" id="A0A1H8V761"/>
<gene>
    <name evidence="1" type="ORF">SAMN05216388_10342</name>
</gene>
<sequence>MSEYTIWWIDDSPDRKANGADRIEEHVEELSTEFNEPEDAIDRLDNGEDLAGIDLVLIDWKLNEDGGFFGKGLTMAGKVREELTDIPVYGFSSDTVGNKEEFEATYPFSDLHTKNGAEDLKADLEAYESVRSVRGEGLRDLIETLSPPEDTIADLESAIPREYVNGLRPDPQSDGGSVVEFVDWVRTRFLDTPGPLWNDAWTATKIGLKEEILGDYAEDLNDTKHGKAIYGGIFSHRKSRLWWSSSVIDAVVTISQEKEIDFGELKTVGENVLGETEVPKCRVCGGELPDILAAGKNGEDATNPVHLGCSHIHHSREGPFEDYRVANDL</sequence>
<keyword evidence="2" id="KW-1185">Reference proteome</keyword>
<evidence type="ECO:0000313" key="1">
    <source>
        <dbReference type="EMBL" id="SEP11127.1"/>
    </source>
</evidence>
<reference evidence="2" key="1">
    <citation type="submission" date="2016-10" db="EMBL/GenBank/DDBJ databases">
        <authorList>
            <person name="Varghese N."/>
            <person name="Submissions S."/>
        </authorList>
    </citation>
    <scope>NUCLEOTIDE SEQUENCE [LARGE SCALE GENOMIC DNA]</scope>
    <source>
        <strain evidence="2">IBRC-M 10043</strain>
    </source>
</reference>
<dbReference type="Proteomes" id="UP000198775">
    <property type="component" value="Unassembled WGS sequence"/>
</dbReference>
<protein>
    <submittedName>
        <fullName evidence="1">CheY chemotaxis protein or a CheY-like REC (Receiver) domain</fullName>
    </submittedName>
</protein>